<dbReference type="InParanoid" id="A0A6P8IM24"/>
<accession>A0A6P8IM24</accession>
<dbReference type="Proteomes" id="UP000515163">
    <property type="component" value="Unplaced"/>
</dbReference>
<evidence type="ECO:0000313" key="2">
    <source>
        <dbReference type="Proteomes" id="UP000515163"/>
    </source>
</evidence>
<dbReference type="GeneID" id="116302809"/>
<dbReference type="AlphaFoldDB" id="A0A6P8IM24"/>
<evidence type="ECO:0000256" key="1">
    <source>
        <dbReference type="SAM" id="Phobius"/>
    </source>
</evidence>
<feature type="transmembrane region" description="Helical" evidence="1">
    <location>
        <begin position="138"/>
        <end position="164"/>
    </location>
</feature>
<evidence type="ECO:0000313" key="3">
    <source>
        <dbReference type="RefSeq" id="XP_031568051.1"/>
    </source>
</evidence>
<reference evidence="3" key="1">
    <citation type="submission" date="2025-08" db="UniProtKB">
        <authorList>
            <consortium name="RefSeq"/>
        </authorList>
    </citation>
    <scope>IDENTIFICATION</scope>
    <source>
        <tissue evidence="3">Tentacle</tissue>
    </source>
</reference>
<name>A0A6P8IM24_ACTTE</name>
<sequence>MALSMTKGPVRFAEDIVSEALAEKYRNSLKESAKGKKRGRRIRKQATQMVKKRPLWWINLNKGLLAEFIIFLISQGFDFFTNCWVLVQVFQVLDKARFYQSYHNVTALNFTTPGICSSNEGWEREEIDVKVKHFYDVVIVYCVFVSLTSLFITLQLMSWLYTLYLSTEKREIGKKGREILVKMKLVFLAAASFLEDIPLSSLTAELFAVQQGARGVTCWLCSVTNSCPDNKTLLDLLDSSQQVLILNACAISVTSLWKGISSFYRWSRIPNCEAFFIRACTSLFVGGLFVIVILTPAMTVLTYRYYSLPGVSGGLVKDLIDRVYVIGVIFWIAVLAVMCCCPLLFMIRVVDK</sequence>
<organism evidence="2 3">
    <name type="scientific">Actinia tenebrosa</name>
    <name type="common">Australian red waratah sea anemone</name>
    <dbReference type="NCBI Taxonomy" id="6105"/>
    <lineage>
        <taxon>Eukaryota</taxon>
        <taxon>Metazoa</taxon>
        <taxon>Cnidaria</taxon>
        <taxon>Anthozoa</taxon>
        <taxon>Hexacorallia</taxon>
        <taxon>Actiniaria</taxon>
        <taxon>Actiniidae</taxon>
        <taxon>Actinia</taxon>
    </lineage>
</organism>
<dbReference type="KEGG" id="aten:116302809"/>
<dbReference type="RefSeq" id="XP_031568051.1">
    <property type="nucleotide sequence ID" value="XM_031712191.1"/>
</dbReference>
<keyword evidence="2" id="KW-1185">Reference proteome</keyword>
<feature type="transmembrane region" description="Helical" evidence="1">
    <location>
        <begin position="276"/>
        <end position="303"/>
    </location>
</feature>
<dbReference type="OrthoDB" id="5977605at2759"/>
<keyword evidence="1" id="KW-0472">Membrane</keyword>
<proteinExistence type="predicted"/>
<protein>
    <submittedName>
        <fullName evidence="3">Uncharacterized protein LOC116302809</fullName>
    </submittedName>
</protein>
<keyword evidence="1" id="KW-1133">Transmembrane helix</keyword>
<gene>
    <name evidence="3" type="primary">LOC116302809</name>
</gene>
<keyword evidence="1" id="KW-0812">Transmembrane</keyword>
<feature type="transmembrane region" description="Helical" evidence="1">
    <location>
        <begin position="323"/>
        <end position="347"/>
    </location>
</feature>
<feature type="transmembrane region" description="Helical" evidence="1">
    <location>
        <begin position="64"/>
        <end position="87"/>
    </location>
</feature>